<reference evidence="11 12" key="1">
    <citation type="submission" date="2021-03" db="EMBL/GenBank/DDBJ databases">
        <title>Succinivibrio sp. nov. isolated from feces of cow.</title>
        <authorList>
            <person name="Choi J.-Y."/>
        </authorList>
    </citation>
    <scope>NUCLEOTIDE SEQUENCE [LARGE SCALE GENOMIC DNA]</scope>
    <source>
        <strain evidence="11 12">AGMB01872</strain>
    </source>
</reference>
<protein>
    <submittedName>
        <fullName evidence="11">Cache 3/Cache 2 fusion domain-containing protein</fullName>
    </submittedName>
</protein>
<dbReference type="EMBL" id="JAGFNY010000023">
    <property type="protein sequence ID" value="MBW7570628.1"/>
    <property type="molecule type" value="Genomic_DNA"/>
</dbReference>
<evidence type="ECO:0000313" key="12">
    <source>
        <dbReference type="Proteomes" id="UP000731465"/>
    </source>
</evidence>
<dbReference type="SMART" id="SM00283">
    <property type="entry name" value="MA"/>
    <property type="match status" value="1"/>
</dbReference>
<feature type="domain" description="Methyl-accepting transducer" evidence="10">
    <location>
        <begin position="507"/>
        <end position="666"/>
    </location>
</feature>
<dbReference type="Proteomes" id="UP000731465">
    <property type="component" value="Unassembled WGS sequence"/>
</dbReference>
<evidence type="ECO:0000256" key="4">
    <source>
        <dbReference type="ARBA" id="ARBA00022692"/>
    </source>
</evidence>
<dbReference type="Gene3D" id="1.20.120.1530">
    <property type="match status" value="1"/>
</dbReference>
<keyword evidence="3" id="KW-0145">Chemotaxis</keyword>
<feature type="transmembrane region" description="Helical" evidence="9">
    <location>
        <begin position="293"/>
        <end position="315"/>
    </location>
</feature>
<evidence type="ECO:0000313" key="11">
    <source>
        <dbReference type="EMBL" id="MBW7570628.1"/>
    </source>
</evidence>
<dbReference type="Pfam" id="PF02743">
    <property type="entry name" value="dCache_1"/>
    <property type="match status" value="1"/>
</dbReference>
<dbReference type="RefSeq" id="WP_219937852.1">
    <property type="nucleotide sequence ID" value="NZ_JAGFNY010000023.1"/>
</dbReference>
<name>A0ABS7DH52_9GAMM</name>
<evidence type="ECO:0000256" key="1">
    <source>
        <dbReference type="ARBA" id="ARBA00004651"/>
    </source>
</evidence>
<evidence type="ECO:0000256" key="3">
    <source>
        <dbReference type="ARBA" id="ARBA00022500"/>
    </source>
</evidence>
<dbReference type="PANTHER" id="PTHR32089:SF112">
    <property type="entry name" value="LYSOZYME-LIKE PROTEIN-RELATED"/>
    <property type="match status" value="1"/>
</dbReference>
<dbReference type="SUPFAM" id="SSF58104">
    <property type="entry name" value="Methyl-accepting chemotaxis protein (MCP) signaling domain"/>
    <property type="match status" value="1"/>
</dbReference>
<dbReference type="Gene3D" id="3.30.450.20">
    <property type="entry name" value="PAS domain"/>
    <property type="match status" value="1"/>
</dbReference>
<dbReference type="Gene3D" id="1.10.287.950">
    <property type="entry name" value="Methyl-accepting chemotaxis protein"/>
    <property type="match status" value="1"/>
</dbReference>
<keyword evidence="7 8" id="KW-0807">Transducer</keyword>
<feature type="transmembrane region" description="Helical" evidence="9">
    <location>
        <begin position="9"/>
        <end position="34"/>
    </location>
</feature>
<organism evidence="11 12">
    <name type="scientific">Succinivibrio faecicola</name>
    <dbReference type="NCBI Taxonomy" id="2820300"/>
    <lineage>
        <taxon>Bacteria</taxon>
        <taxon>Pseudomonadati</taxon>
        <taxon>Pseudomonadota</taxon>
        <taxon>Gammaproteobacteria</taxon>
        <taxon>Aeromonadales</taxon>
        <taxon>Succinivibrionaceae</taxon>
        <taxon>Succinivibrio</taxon>
    </lineage>
</organism>
<dbReference type="PROSITE" id="PS50111">
    <property type="entry name" value="CHEMOTAXIS_TRANSDUC_2"/>
    <property type="match status" value="1"/>
</dbReference>
<dbReference type="InterPro" id="IPR033479">
    <property type="entry name" value="dCache_1"/>
</dbReference>
<keyword evidence="5 9" id="KW-1133">Transmembrane helix</keyword>
<evidence type="ECO:0000259" key="10">
    <source>
        <dbReference type="PROSITE" id="PS50111"/>
    </source>
</evidence>
<gene>
    <name evidence="11" type="ORF">J5V48_06955</name>
</gene>
<sequence>MKKTSNRSLVYRLSIIILSSVFFILIVVCSLFYANSSSIVEKEILNKQLPTQTKLIATNIRGFIDPYIIQSRSMAESQYTIDWILGGESNEFYPVFKKDRLKLIEKYNLFSTFLASFKSNLYYYKGESKGKLDINGRDSWLKYTLETKAECDVNMDFDRVTGNLAMFINYKMFDDSGKLIAITGTAAKVNTLLSLLNSQKLGKSGYFYAISDSGLIQLHKNSDYILKKNVNEIEPDLLSLIKKASQNQYHYEFYNSKSDGKDYILVAVHDPKLNWIIVGKIRKSEVFEPLNTLIYETVAIALAVVALMVLLIIYISKILKSRLGLLRFNLKKFSEYFEKKSGTPGLKRPRNLDEIGSASKILCDISDEITKGVENDRQAIESVHLALNRVVNGDFSSRADFISSNQTVQELISSLNNAIDNINQVFKDVSFVLESYTSNDYTKRISSDRLKGQFLDLTLGINRLGDTMCSVLHSQKQLSDDLKTKSNLQTDSVTSVANALNEQLSFIDRTVDATDLIDSSNRDVEKCTDEIANNITKIENVVDGIKDVAEETNLLALNAAIEAARAGEHGRGFAVVADEVRSLASVTQSRLSDIENLARTLVDNIELLKKSVEVQSSSLEKIKNSSYELRQNSTENMSLANDTLNITGELNVIANRISEDVSSRKF</sequence>
<keyword evidence="6 9" id="KW-0472">Membrane</keyword>
<evidence type="ECO:0000256" key="5">
    <source>
        <dbReference type="ARBA" id="ARBA00022989"/>
    </source>
</evidence>
<comment type="caution">
    <text evidence="11">The sequence shown here is derived from an EMBL/GenBank/DDBJ whole genome shotgun (WGS) entry which is preliminary data.</text>
</comment>
<evidence type="ECO:0000256" key="2">
    <source>
        <dbReference type="ARBA" id="ARBA00022475"/>
    </source>
</evidence>
<proteinExistence type="predicted"/>
<accession>A0ABS7DH52</accession>
<evidence type="ECO:0000256" key="6">
    <source>
        <dbReference type="ARBA" id="ARBA00023136"/>
    </source>
</evidence>
<dbReference type="PANTHER" id="PTHR32089">
    <property type="entry name" value="METHYL-ACCEPTING CHEMOTAXIS PROTEIN MCPB"/>
    <property type="match status" value="1"/>
</dbReference>
<evidence type="ECO:0000256" key="9">
    <source>
        <dbReference type="SAM" id="Phobius"/>
    </source>
</evidence>
<dbReference type="CDD" id="cd12912">
    <property type="entry name" value="PDC2_MCP_like"/>
    <property type="match status" value="1"/>
</dbReference>
<comment type="subcellular location">
    <subcellularLocation>
        <location evidence="1">Cell membrane</location>
        <topology evidence="1">Multi-pass membrane protein</topology>
    </subcellularLocation>
</comment>
<evidence type="ECO:0000256" key="7">
    <source>
        <dbReference type="ARBA" id="ARBA00023224"/>
    </source>
</evidence>
<keyword evidence="2" id="KW-1003">Cell membrane</keyword>
<keyword evidence="4 9" id="KW-0812">Transmembrane</keyword>
<dbReference type="InterPro" id="IPR004089">
    <property type="entry name" value="MCPsignal_dom"/>
</dbReference>
<evidence type="ECO:0000256" key="8">
    <source>
        <dbReference type="PROSITE-ProRule" id="PRU00284"/>
    </source>
</evidence>
<keyword evidence="12" id="KW-1185">Reference proteome</keyword>
<dbReference type="Pfam" id="PF00015">
    <property type="entry name" value="MCPsignal"/>
    <property type="match status" value="1"/>
</dbReference>